<dbReference type="EMBL" id="HE797107">
    <property type="protein sequence ID" value="CCM03256.1"/>
    <property type="molecule type" value="Genomic_DNA"/>
</dbReference>
<dbReference type="AlphaFoldDB" id="J4IAP2"/>
<evidence type="ECO:0000256" key="1">
    <source>
        <dbReference type="SAM" id="MobiDB-lite"/>
    </source>
</evidence>
<name>J4IAP2_9APHY</name>
<accession>J4IAP2</accession>
<dbReference type="InParanoid" id="J4IAP2"/>
<dbReference type="RefSeq" id="XP_012182539.1">
    <property type="nucleotide sequence ID" value="XM_012327149.1"/>
</dbReference>
<protein>
    <submittedName>
        <fullName evidence="2">Uncharacterized protein</fullName>
    </submittedName>
</protein>
<keyword evidence="3" id="KW-1185">Reference proteome</keyword>
<feature type="region of interest" description="Disordered" evidence="1">
    <location>
        <begin position="1"/>
        <end position="22"/>
    </location>
</feature>
<proteinExistence type="predicted"/>
<sequence>MRHVMPGVPDMASVRPDPVTEPTIHGRMLHVQQTDSHGAGGCGNRWGRLRGGWWVEGRDGELGESFAILLHLLFAHSTAPFARS</sequence>
<gene>
    <name evidence="2" type="ORF">FIBRA_05382</name>
</gene>
<dbReference type="GeneID" id="24098167"/>
<evidence type="ECO:0000313" key="3">
    <source>
        <dbReference type="Proteomes" id="UP000006352"/>
    </source>
</evidence>
<evidence type="ECO:0000313" key="2">
    <source>
        <dbReference type="EMBL" id="CCM03256.1"/>
    </source>
</evidence>
<reference evidence="2 3" key="1">
    <citation type="journal article" date="2012" name="Appl. Environ. Microbiol.">
        <title>Short-read sequencing for genomic analysis of the brown rot fungus Fibroporia radiculosa.</title>
        <authorList>
            <person name="Tang J.D."/>
            <person name="Perkins A.D."/>
            <person name="Sonstegard T.S."/>
            <person name="Schroeder S.G."/>
            <person name="Burgess S.C."/>
            <person name="Diehl S.V."/>
        </authorList>
    </citation>
    <scope>NUCLEOTIDE SEQUENCE [LARGE SCALE GENOMIC DNA]</scope>
    <source>
        <strain evidence="2 3">TFFH 294</strain>
    </source>
</reference>
<organism evidence="2 3">
    <name type="scientific">Fibroporia radiculosa</name>
    <dbReference type="NCBI Taxonomy" id="599839"/>
    <lineage>
        <taxon>Eukaryota</taxon>
        <taxon>Fungi</taxon>
        <taxon>Dikarya</taxon>
        <taxon>Basidiomycota</taxon>
        <taxon>Agaricomycotina</taxon>
        <taxon>Agaricomycetes</taxon>
        <taxon>Polyporales</taxon>
        <taxon>Fibroporiaceae</taxon>
        <taxon>Fibroporia</taxon>
    </lineage>
</organism>
<dbReference type="Proteomes" id="UP000006352">
    <property type="component" value="Unassembled WGS sequence"/>
</dbReference>
<dbReference type="HOGENOM" id="CLU_2527477_0_0_1"/>